<reference evidence="2 3" key="1">
    <citation type="journal article" date="2018" name="IMA Fungus">
        <title>IMA Genome-F 9: Draft genome sequence of Annulohypoxylon stygium, Aspergillus mulundensis, Berkeleyomyces basicola (syn. Thielaviopsis basicola), Ceratocystis smalleyi, two Cercospora beticola strains, Coleophoma cylindrospora, Fusarium fracticaudum, Phialophora cf. hyalina, and Morchella septimelata.</title>
        <authorList>
            <person name="Wingfield B.D."/>
            <person name="Bills G.F."/>
            <person name="Dong Y."/>
            <person name="Huang W."/>
            <person name="Nel W.J."/>
            <person name="Swalarsk-Parry B.S."/>
            <person name="Vaghefi N."/>
            <person name="Wilken P.M."/>
            <person name="An Z."/>
            <person name="de Beer Z.W."/>
            <person name="De Vos L."/>
            <person name="Chen L."/>
            <person name="Duong T.A."/>
            <person name="Gao Y."/>
            <person name="Hammerbacher A."/>
            <person name="Kikkert J.R."/>
            <person name="Li Y."/>
            <person name="Li H."/>
            <person name="Li K."/>
            <person name="Li Q."/>
            <person name="Liu X."/>
            <person name="Ma X."/>
            <person name="Naidoo K."/>
            <person name="Pethybridge S.J."/>
            <person name="Sun J."/>
            <person name="Steenkamp E.T."/>
            <person name="van der Nest M.A."/>
            <person name="van Wyk S."/>
            <person name="Wingfield M.J."/>
            <person name="Xiong C."/>
            <person name="Yue Q."/>
            <person name="Zhang X."/>
        </authorList>
    </citation>
    <scope>NUCLEOTIDE SEQUENCE [LARGE SCALE GENOMIC DNA]</scope>
    <source>
        <strain evidence="2 3">BP6252</strain>
    </source>
</reference>
<sequence length="341" mass="37968">MAPSAISVSSVVAPVVPPFRPSKAKSDMETPGSLKLHSTGGAIEPDAVGKLRPTHMDTPLEEIRRRYNEDGYVWLKGLLPAEEVWEARKQYFQFLAPTGLTKPNTGAREGIYCGGDWLRWMAPGKRRDQLNLADANPEYEKRIVDAHSAPWYIAFANHPVLKDYVKTFTGWEATTLLQRSIFRPNIPGGDTTPVHYDQIFLRAGPPTALTAWVPLGDCALDGGGLLYLENSVSLGQELERGFAAAAQDLTEEERLSAFNQNMMEGGFLETDSGKFSKVWGRKWLAADYEAGDVVLHDPYNIHCSAINETDVIRLATDLRFVEAGKPFDERWMKIWSPDDGL</sequence>
<feature type="region of interest" description="Disordered" evidence="1">
    <location>
        <begin position="19"/>
        <end position="55"/>
    </location>
</feature>
<dbReference type="AlphaFoldDB" id="A0A3D8QW36"/>
<dbReference type="Proteomes" id="UP000256645">
    <property type="component" value="Unassembled WGS sequence"/>
</dbReference>
<accession>A0A3D8QW36</accession>
<dbReference type="SUPFAM" id="SSF51197">
    <property type="entry name" value="Clavaminate synthase-like"/>
    <property type="match status" value="1"/>
</dbReference>
<comment type="caution">
    <text evidence="2">The sequence shown here is derived from an EMBL/GenBank/DDBJ whole genome shotgun (WGS) entry which is preliminary data.</text>
</comment>
<protein>
    <recommendedName>
        <fullName evidence="4">Phytanoyl-CoA dioxygenase</fullName>
    </recommendedName>
</protein>
<proteinExistence type="predicted"/>
<keyword evidence="3" id="KW-1185">Reference proteome</keyword>
<name>A0A3D8QW36_9HELO</name>
<dbReference type="Pfam" id="PF05721">
    <property type="entry name" value="PhyH"/>
    <property type="match status" value="1"/>
</dbReference>
<dbReference type="InterPro" id="IPR008775">
    <property type="entry name" value="Phytyl_CoA_dOase-like"/>
</dbReference>
<dbReference type="STRING" id="1849047.A0A3D8QW36"/>
<dbReference type="Gene3D" id="2.60.120.620">
    <property type="entry name" value="q2cbj1_9rhob like domain"/>
    <property type="match status" value="1"/>
</dbReference>
<evidence type="ECO:0000313" key="3">
    <source>
        <dbReference type="Proteomes" id="UP000256645"/>
    </source>
</evidence>
<organism evidence="2 3">
    <name type="scientific">Coleophoma cylindrospora</name>
    <dbReference type="NCBI Taxonomy" id="1849047"/>
    <lineage>
        <taxon>Eukaryota</taxon>
        <taxon>Fungi</taxon>
        <taxon>Dikarya</taxon>
        <taxon>Ascomycota</taxon>
        <taxon>Pezizomycotina</taxon>
        <taxon>Leotiomycetes</taxon>
        <taxon>Helotiales</taxon>
        <taxon>Dermateaceae</taxon>
        <taxon>Coleophoma</taxon>
    </lineage>
</organism>
<evidence type="ECO:0000256" key="1">
    <source>
        <dbReference type="SAM" id="MobiDB-lite"/>
    </source>
</evidence>
<evidence type="ECO:0000313" key="2">
    <source>
        <dbReference type="EMBL" id="RDW65985.1"/>
    </source>
</evidence>
<dbReference type="PANTHER" id="PTHR40128">
    <property type="entry name" value="EXPRESSED PROTEIN"/>
    <property type="match status" value="1"/>
</dbReference>
<dbReference type="OrthoDB" id="2328924at2759"/>
<gene>
    <name evidence="2" type="ORF">BP6252_09620</name>
</gene>
<evidence type="ECO:0008006" key="4">
    <source>
        <dbReference type="Google" id="ProtNLM"/>
    </source>
</evidence>
<dbReference type="EMBL" id="PDLM01000011">
    <property type="protein sequence ID" value="RDW65985.1"/>
    <property type="molecule type" value="Genomic_DNA"/>
</dbReference>
<dbReference type="PANTHER" id="PTHR40128:SF1">
    <property type="entry name" value="PHYTANOYL-COA HYDROXYLASE"/>
    <property type="match status" value="1"/>
</dbReference>